<dbReference type="GO" id="GO:0004148">
    <property type="term" value="F:dihydrolipoyl dehydrogenase (NADH) activity"/>
    <property type="evidence" value="ECO:0007669"/>
    <property type="project" value="TreeGrafter"/>
</dbReference>
<organism evidence="14 15">
    <name type="scientific">Rathayibacter oskolensis</name>
    <dbReference type="NCBI Taxonomy" id="1891671"/>
    <lineage>
        <taxon>Bacteria</taxon>
        <taxon>Bacillati</taxon>
        <taxon>Actinomycetota</taxon>
        <taxon>Actinomycetes</taxon>
        <taxon>Micrococcales</taxon>
        <taxon>Microbacteriaceae</taxon>
        <taxon>Rathayibacter</taxon>
    </lineage>
</organism>
<evidence type="ECO:0000256" key="7">
    <source>
        <dbReference type="ARBA" id="ARBA00023284"/>
    </source>
</evidence>
<keyword evidence="7 11" id="KW-0676">Redox-active center</keyword>
<feature type="domain" description="Pyridine nucleotide-disulphide oxidoreductase dimerisation" evidence="12">
    <location>
        <begin position="365"/>
        <end position="473"/>
    </location>
</feature>
<dbReference type="Gene3D" id="3.50.50.60">
    <property type="entry name" value="FAD/NAD(P)-binding domain"/>
    <property type="match status" value="2"/>
</dbReference>
<comment type="similarity">
    <text evidence="1 11">Belongs to the class-I pyridine nucleotide-disulfide oxidoreductase family.</text>
</comment>
<feature type="binding site" evidence="9">
    <location>
        <position position="64"/>
    </location>
    <ligand>
        <name>FAD</name>
        <dbReference type="ChEBI" id="CHEBI:57692"/>
    </ligand>
</feature>
<dbReference type="InterPro" id="IPR016156">
    <property type="entry name" value="FAD/NAD-linked_Rdtase_dimer_sf"/>
</dbReference>
<sequence>MPEVLDATVGPETEEPRAFDLIVIGAGSGNSIIGPAFDGLRVALLDDGEWFGGTCLNAGCIPTKMFVHVSDVVTDVDQGDRIGVHSRPQRPSWAEVRDRVFGRTDSISESGHDYRAHRSPNVTLFRESFGFEALGGEDRPHVLASASGARISAPRVVIAAGSRPRPLLASYEPDPDIHDSSSIMRVDELPARLVILGGGAVAVEFAHIFSAFGTAVTVAVRSDRLLRALDEDIARRFTAIASDRWDVRTGVSAESIDRTASGLVVTFDDGTTVETDTVLVALGRDPNSDTLAAASVGIDLHPDGRVAVDTEQRVLSVGRPVPGLFALGDVSSEWQLKHVANHEARIVAHNLLHPTELLSNTLSPVPSAIFAHPQLAFFGLTEKEAGEAGIETVSVTQEYGSTAYGWALEDDSSVCTLVVGLDGELLGAHIMGPQASILIQPLVQAASAGVGIRGLARSQYWPHPAASEVVENALLSAEEALRERTT</sequence>
<keyword evidence="3 9" id="KW-0274">FAD</keyword>
<dbReference type="GO" id="GO:0050660">
    <property type="term" value="F:flavin adenine dinucleotide binding"/>
    <property type="evidence" value="ECO:0007669"/>
    <property type="project" value="TreeGrafter"/>
</dbReference>
<evidence type="ECO:0000313" key="15">
    <source>
        <dbReference type="Proteomes" id="UP000193711"/>
    </source>
</evidence>
<dbReference type="PRINTS" id="PR00368">
    <property type="entry name" value="FADPNR"/>
</dbReference>
<dbReference type="PROSITE" id="PS00076">
    <property type="entry name" value="PYRIDINE_REDOX_1"/>
    <property type="match status" value="1"/>
</dbReference>
<dbReference type="Proteomes" id="UP000193711">
    <property type="component" value="Unassembled WGS sequence"/>
</dbReference>
<dbReference type="InterPro" id="IPR050151">
    <property type="entry name" value="Class-I_Pyr_Nuc-Dis_Oxidored"/>
</dbReference>
<dbReference type="GO" id="GO:0006103">
    <property type="term" value="P:2-oxoglutarate metabolic process"/>
    <property type="evidence" value="ECO:0007669"/>
    <property type="project" value="TreeGrafter"/>
</dbReference>
<comment type="cofactor">
    <cofactor evidence="9">
        <name>FAD</name>
        <dbReference type="ChEBI" id="CHEBI:57692"/>
    </cofactor>
    <text evidence="9">Binds 1 FAD per subunit.</text>
</comment>
<feature type="active site" description="Proton acceptor" evidence="8">
    <location>
        <position position="463"/>
    </location>
</feature>
<dbReference type="STRING" id="1891671.SAMN06295885_1742"/>
<keyword evidence="6" id="KW-1015">Disulfide bond</keyword>
<dbReference type="InterPro" id="IPR023753">
    <property type="entry name" value="FAD/NAD-binding_dom"/>
</dbReference>
<dbReference type="AlphaFoldDB" id="A0A1X7NPT9"/>
<evidence type="ECO:0000256" key="1">
    <source>
        <dbReference type="ARBA" id="ARBA00007532"/>
    </source>
</evidence>
<dbReference type="NCBIfam" id="NF005884">
    <property type="entry name" value="PRK07846.1"/>
    <property type="match status" value="1"/>
</dbReference>
<evidence type="ECO:0000256" key="6">
    <source>
        <dbReference type="ARBA" id="ARBA00023157"/>
    </source>
</evidence>
<dbReference type="OrthoDB" id="9800167at2"/>
<reference evidence="15" key="1">
    <citation type="submission" date="2017-04" db="EMBL/GenBank/DDBJ databases">
        <authorList>
            <person name="Varghese N."/>
            <person name="Submissions S."/>
        </authorList>
    </citation>
    <scope>NUCLEOTIDE SEQUENCE [LARGE SCALE GENOMIC DNA]</scope>
    <source>
        <strain evidence="15">VKM Ac-2121</strain>
    </source>
</reference>
<keyword evidence="4 11" id="KW-0560">Oxidoreductase</keyword>
<dbReference type="PANTHER" id="PTHR22912:SF217">
    <property type="entry name" value="DIHYDROLIPOYL DEHYDROGENASE"/>
    <property type="match status" value="1"/>
</dbReference>
<keyword evidence="9" id="KW-0547">Nucleotide-binding</keyword>
<dbReference type="InterPro" id="IPR004099">
    <property type="entry name" value="Pyr_nucl-diS_OxRdtase_dimer"/>
</dbReference>
<dbReference type="Gene3D" id="3.30.390.30">
    <property type="match status" value="1"/>
</dbReference>
<keyword evidence="5 9" id="KW-0520">NAD</keyword>
<evidence type="ECO:0000259" key="12">
    <source>
        <dbReference type="Pfam" id="PF02852"/>
    </source>
</evidence>
<dbReference type="InterPro" id="IPR001100">
    <property type="entry name" value="Pyr_nuc-diS_OxRdtase"/>
</dbReference>
<feature type="domain" description="FAD/NAD(P)-binding" evidence="13">
    <location>
        <begin position="19"/>
        <end position="344"/>
    </location>
</feature>
<evidence type="ECO:0000256" key="4">
    <source>
        <dbReference type="ARBA" id="ARBA00023002"/>
    </source>
</evidence>
<feature type="binding site" evidence="9">
    <location>
        <position position="329"/>
    </location>
    <ligand>
        <name>FAD</name>
        <dbReference type="ChEBI" id="CHEBI:57692"/>
    </ligand>
</feature>
<evidence type="ECO:0000256" key="3">
    <source>
        <dbReference type="ARBA" id="ARBA00022827"/>
    </source>
</evidence>
<protein>
    <submittedName>
        <fullName evidence="14">Mycothione reductase</fullName>
    </submittedName>
</protein>
<feature type="disulfide bond" description="Redox-active" evidence="10">
    <location>
        <begin position="55"/>
        <end position="60"/>
    </location>
</feature>
<feature type="binding site" evidence="9">
    <location>
        <position position="283"/>
    </location>
    <ligand>
        <name>NAD(+)</name>
        <dbReference type="ChEBI" id="CHEBI:57540"/>
    </ligand>
</feature>
<dbReference type="SUPFAM" id="SSF55424">
    <property type="entry name" value="FAD/NAD-linked reductases, dimerisation (C-terminal) domain"/>
    <property type="match status" value="1"/>
</dbReference>
<dbReference type="RefSeq" id="WP_085476076.1">
    <property type="nucleotide sequence ID" value="NZ_FXBM01000001.1"/>
</dbReference>
<evidence type="ECO:0000256" key="2">
    <source>
        <dbReference type="ARBA" id="ARBA00022630"/>
    </source>
</evidence>
<dbReference type="Pfam" id="PF02852">
    <property type="entry name" value="Pyr_redox_dim"/>
    <property type="match status" value="1"/>
</dbReference>
<dbReference type="PRINTS" id="PR00411">
    <property type="entry name" value="PNDRDTASEI"/>
</dbReference>
<dbReference type="EMBL" id="FXBM01000001">
    <property type="protein sequence ID" value="SMH40100.1"/>
    <property type="molecule type" value="Genomic_DNA"/>
</dbReference>
<dbReference type="SUPFAM" id="SSF51905">
    <property type="entry name" value="FAD/NAD(P)-binding domain"/>
    <property type="match status" value="1"/>
</dbReference>
<evidence type="ECO:0000256" key="9">
    <source>
        <dbReference type="PIRSR" id="PIRSR000350-3"/>
    </source>
</evidence>
<dbReference type="Pfam" id="PF07992">
    <property type="entry name" value="Pyr_redox_2"/>
    <property type="match status" value="1"/>
</dbReference>
<accession>A0A1X7NPT9</accession>
<proteinExistence type="inferred from homology"/>
<gene>
    <name evidence="14" type="ORF">SAMN06295885_1742</name>
</gene>
<evidence type="ECO:0000256" key="8">
    <source>
        <dbReference type="PIRSR" id="PIRSR000350-2"/>
    </source>
</evidence>
<feature type="binding site" evidence="9">
    <location>
        <begin position="197"/>
        <end position="204"/>
    </location>
    <ligand>
        <name>NAD(+)</name>
        <dbReference type="ChEBI" id="CHEBI:57540"/>
    </ligand>
</feature>
<dbReference type="InterPro" id="IPR012999">
    <property type="entry name" value="Pyr_OxRdtase_I_AS"/>
</dbReference>
<evidence type="ECO:0000256" key="11">
    <source>
        <dbReference type="RuleBase" id="RU003691"/>
    </source>
</evidence>
<dbReference type="PANTHER" id="PTHR22912">
    <property type="entry name" value="DISULFIDE OXIDOREDUCTASE"/>
    <property type="match status" value="1"/>
</dbReference>
<keyword evidence="15" id="KW-1185">Reference proteome</keyword>
<evidence type="ECO:0000313" key="14">
    <source>
        <dbReference type="EMBL" id="SMH40100.1"/>
    </source>
</evidence>
<name>A0A1X7NPT9_9MICO</name>
<evidence type="ECO:0000256" key="10">
    <source>
        <dbReference type="PIRSR" id="PIRSR000350-4"/>
    </source>
</evidence>
<keyword evidence="2 11" id="KW-0285">Flavoprotein</keyword>
<evidence type="ECO:0000256" key="5">
    <source>
        <dbReference type="ARBA" id="ARBA00023027"/>
    </source>
</evidence>
<evidence type="ECO:0000259" key="13">
    <source>
        <dbReference type="Pfam" id="PF07992"/>
    </source>
</evidence>
<dbReference type="PIRSF" id="PIRSF000350">
    <property type="entry name" value="Mercury_reductase_MerA"/>
    <property type="match status" value="1"/>
</dbReference>
<dbReference type="InterPro" id="IPR036188">
    <property type="entry name" value="FAD/NAD-bd_sf"/>
</dbReference>